<dbReference type="Proteomes" id="UP001297092">
    <property type="component" value="Unassembled WGS sequence"/>
</dbReference>
<dbReference type="PANTHER" id="PTHR22916">
    <property type="entry name" value="GLYCOSYLTRANSFERASE"/>
    <property type="match status" value="1"/>
</dbReference>
<dbReference type="EMBL" id="JAHCTB010000001">
    <property type="protein sequence ID" value="MBT0607168.1"/>
    <property type="molecule type" value="Genomic_DNA"/>
</dbReference>
<dbReference type="SUPFAM" id="SSF53448">
    <property type="entry name" value="Nucleotide-diphospho-sugar transferases"/>
    <property type="match status" value="1"/>
</dbReference>
<feature type="domain" description="Glycosyltransferase 2-like" evidence="1">
    <location>
        <begin position="6"/>
        <end position="149"/>
    </location>
</feature>
<reference evidence="2 3" key="1">
    <citation type="submission" date="2021-05" db="EMBL/GenBank/DDBJ databases">
        <title>Aequorivita echinoideorum JCM 30378 genome.</title>
        <authorList>
            <person name="Zhang H."/>
            <person name="Li C."/>
        </authorList>
    </citation>
    <scope>NUCLEOTIDE SEQUENCE [LARGE SCALE GENOMIC DNA]</scope>
    <source>
        <strain evidence="2 3">JCM30378</strain>
    </source>
</reference>
<evidence type="ECO:0000313" key="3">
    <source>
        <dbReference type="Proteomes" id="UP001297092"/>
    </source>
</evidence>
<protein>
    <submittedName>
        <fullName evidence="2">Glycosyltransferase family 2 protein</fullName>
    </submittedName>
</protein>
<proteinExistence type="predicted"/>
<dbReference type="Pfam" id="PF00535">
    <property type="entry name" value="Glycos_transf_2"/>
    <property type="match status" value="1"/>
</dbReference>
<name>A0ABS5S1T9_9FLAO</name>
<organism evidence="2 3">
    <name type="scientific">Aequorivita echinoideorum</name>
    <dbReference type="NCBI Taxonomy" id="1549647"/>
    <lineage>
        <taxon>Bacteria</taxon>
        <taxon>Pseudomonadati</taxon>
        <taxon>Bacteroidota</taxon>
        <taxon>Flavobacteriia</taxon>
        <taxon>Flavobacteriales</taxon>
        <taxon>Flavobacteriaceae</taxon>
        <taxon>Aequorivita</taxon>
    </lineage>
</organism>
<dbReference type="InterPro" id="IPR029044">
    <property type="entry name" value="Nucleotide-diphossugar_trans"/>
</dbReference>
<gene>
    <name evidence="2" type="ORF">KIV10_03135</name>
</gene>
<dbReference type="PANTHER" id="PTHR22916:SF3">
    <property type="entry name" value="UDP-GLCNAC:BETAGAL BETA-1,3-N-ACETYLGLUCOSAMINYLTRANSFERASE-LIKE PROTEIN 1"/>
    <property type="match status" value="1"/>
</dbReference>
<comment type="caution">
    <text evidence="2">The sequence shown here is derived from an EMBL/GenBank/DDBJ whole genome shotgun (WGS) entry which is preliminary data.</text>
</comment>
<evidence type="ECO:0000313" key="2">
    <source>
        <dbReference type="EMBL" id="MBT0607168.1"/>
    </source>
</evidence>
<dbReference type="Gene3D" id="3.90.550.10">
    <property type="entry name" value="Spore Coat Polysaccharide Biosynthesis Protein SpsA, Chain A"/>
    <property type="match status" value="1"/>
</dbReference>
<dbReference type="InterPro" id="IPR001173">
    <property type="entry name" value="Glyco_trans_2-like"/>
</dbReference>
<dbReference type="CDD" id="cd00761">
    <property type="entry name" value="Glyco_tranf_GTA_type"/>
    <property type="match status" value="1"/>
</dbReference>
<dbReference type="RefSeq" id="WP_214112026.1">
    <property type="nucleotide sequence ID" value="NZ_JAHCTB010000001.1"/>
</dbReference>
<evidence type="ECO:0000259" key="1">
    <source>
        <dbReference type="Pfam" id="PF00535"/>
    </source>
</evidence>
<accession>A0ABS5S1T9</accession>
<keyword evidence="3" id="KW-1185">Reference proteome</keyword>
<sequence>MSGIVSIITPVFNSSQFIAKAIESVVNQTYKDWELIIVDDASWDASIEIIEEFKQKDSRIRFFRLDENQGAAFCRNLATEKANGKYIAFLDSDDLWKPEKLQIQTDFMEQNNCDVCFSNYLHIDENGNPLHKRVIAKSSLSYKKQRLNNYIGNLTGIYNAESLGKILAPKIRKRQDWAVWLEAIHRSGKPALGIQQDLAFYRVRKGSVSANKWKLINYNFLFYRDYLKYSYPKSFYFLLLFFWEYFMQRPKYIEKLK</sequence>